<protein>
    <submittedName>
        <fullName evidence="2">Uncharacterized protein</fullName>
    </submittedName>
</protein>
<name>A0AAU9D5B9_9LACO</name>
<dbReference type="RefSeq" id="WP_317697846.1">
    <property type="nucleotide sequence ID" value="NZ_AP026801.1"/>
</dbReference>
<evidence type="ECO:0000256" key="1">
    <source>
        <dbReference type="SAM" id="Phobius"/>
    </source>
</evidence>
<feature type="transmembrane region" description="Helical" evidence="1">
    <location>
        <begin position="75"/>
        <end position="95"/>
    </location>
</feature>
<keyword evidence="1" id="KW-1133">Transmembrane helix</keyword>
<accession>A0AAU9D5B9</accession>
<dbReference type="KEGG" id="xak:KIMC2_05740"/>
<sequence length="98" mass="10934">MIGSIIAYIYAALFAFAASYTMFTTKKMPIWLYILNILAAVLIVLNFMSIIWLILGLGLALYVGVLNGKITLGKVHPSHFLVKIVISTIIVLMVYRKI</sequence>
<gene>
    <name evidence="2" type="ORF">KIMC2_05740</name>
</gene>
<dbReference type="AlphaFoldDB" id="A0AAU9D5B9"/>
<proteinExistence type="predicted"/>
<dbReference type="Proteomes" id="UP001321804">
    <property type="component" value="Chromosome"/>
</dbReference>
<keyword evidence="3" id="KW-1185">Reference proteome</keyword>
<keyword evidence="1" id="KW-0472">Membrane</keyword>
<evidence type="ECO:0000313" key="3">
    <source>
        <dbReference type="Proteomes" id="UP001321804"/>
    </source>
</evidence>
<keyword evidence="1" id="KW-0812">Transmembrane</keyword>
<feature type="transmembrane region" description="Helical" evidence="1">
    <location>
        <begin position="6"/>
        <end position="23"/>
    </location>
</feature>
<organism evidence="2 3">
    <name type="scientific">Xylocopilactobacillus apis</name>
    <dbReference type="NCBI Taxonomy" id="2932183"/>
    <lineage>
        <taxon>Bacteria</taxon>
        <taxon>Bacillati</taxon>
        <taxon>Bacillota</taxon>
        <taxon>Bacilli</taxon>
        <taxon>Lactobacillales</taxon>
        <taxon>Lactobacillaceae</taxon>
        <taxon>Xylocopilactobacillus</taxon>
    </lineage>
</organism>
<feature type="transmembrane region" description="Helical" evidence="1">
    <location>
        <begin position="30"/>
        <end position="63"/>
    </location>
</feature>
<dbReference type="EMBL" id="AP026801">
    <property type="protein sequence ID" value="BDR56012.1"/>
    <property type="molecule type" value="Genomic_DNA"/>
</dbReference>
<reference evidence="2 3" key="1">
    <citation type="journal article" date="2023" name="Microbiol. Spectr.">
        <title>Symbiosis of Carpenter Bees with Uncharacterized Lactic Acid Bacteria Showing NAD Auxotrophy.</title>
        <authorList>
            <person name="Kawasaki S."/>
            <person name="Ozawa K."/>
            <person name="Mori T."/>
            <person name="Yamamoto A."/>
            <person name="Ito M."/>
            <person name="Ohkuma M."/>
            <person name="Sakamoto M."/>
            <person name="Matsutani M."/>
        </authorList>
    </citation>
    <scope>NUCLEOTIDE SEQUENCE [LARGE SCALE GENOMIC DNA]</scope>
    <source>
        <strain evidence="2 3">KimC2</strain>
    </source>
</reference>
<evidence type="ECO:0000313" key="2">
    <source>
        <dbReference type="EMBL" id="BDR56012.1"/>
    </source>
</evidence>